<comment type="caution">
    <text evidence="2">The sequence shown here is derived from an EMBL/GenBank/DDBJ whole genome shotgun (WGS) entry which is preliminary data.</text>
</comment>
<dbReference type="PROSITE" id="PS51257">
    <property type="entry name" value="PROKAR_LIPOPROTEIN"/>
    <property type="match status" value="1"/>
</dbReference>
<evidence type="ECO:0008006" key="4">
    <source>
        <dbReference type="Google" id="ProtNLM"/>
    </source>
</evidence>
<evidence type="ECO:0000313" key="3">
    <source>
        <dbReference type="Proteomes" id="UP000676565"/>
    </source>
</evidence>
<organism evidence="2 3">
    <name type="scientific">Gemmata palustris</name>
    <dbReference type="NCBI Taxonomy" id="2822762"/>
    <lineage>
        <taxon>Bacteria</taxon>
        <taxon>Pseudomonadati</taxon>
        <taxon>Planctomycetota</taxon>
        <taxon>Planctomycetia</taxon>
        <taxon>Gemmatales</taxon>
        <taxon>Gemmataceae</taxon>
        <taxon>Gemmata</taxon>
    </lineage>
</organism>
<dbReference type="EMBL" id="JAGKQQ010000001">
    <property type="protein sequence ID" value="MBP3954665.1"/>
    <property type="molecule type" value="Genomic_DNA"/>
</dbReference>
<evidence type="ECO:0000256" key="1">
    <source>
        <dbReference type="SAM" id="MobiDB-lite"/>
    </source>
</evidence>
<dbReference type="RefSeq" id="WP_210652784.1">
    <property type="nucleotide sequence ID" value="NZ_JAGKQQ010000001.1"/>
</dbReference>
<accession>A0ABS5BMY4</accession>
<gene>
    <name evidence="2" type="ORF">J8F10_05130</name>
</gene>
<protein>
    <recommendedName>
        <fullName evidence="4">Outer membrane lipoprotein carrier protein LolA</fullName>
    </recommendedName>
</protein>
<proteinExistence type="predicted"/>
<name>A0ABS5BMY4_9BACT</name>
<feature type="region of interest" description="Disordered" evidence="1">
    <location>
        <begin position="27"/>
        <end position="49"/>
    </location>
</feature>
<reference evidence="2 3" key="1">
    <citation type="submission" date="2021-04" db="EMBL/GenBank/DDBJ databases">
        <authorList>
            <person name="Ivanova A."/>
        </authorList>
    </citation>
    <scope>NUCLEOTIDE SEQUENCE [LARGE SCALE GENOMIC DNA]</scope>
    <source>
        <strain evidence="2 3">G18</strain>
    </source>
</reference>
<evidence type="ECO:0000313" key="2">
    <source>
        <dbReference type="EMBL" id="MBP3954665.1"/>
    </source>
</evidence>
<dbReference type="Proteomes" id="UP000676565">
    <property type="component" value="Unassembled WGS sequence"/>
</dbReference>
<feature type="compositionally biased region" description="Polar residues" evidence="1">
    <location>
        <begin position="30"/>
        <end position="40"/>
    </location>
</feature>
<sequence>MARYTAWAAFVGTVVLVAGCGPEKELPTAVPQSDSGNQQPVAPAKSDPEARAVIDKAVKALTGGKPELLAKGKFSRCVMKGQIFSITQANQAEDTNRTVVTAWPDRFFSANERFPATGRVLDEVWLRRPDLAIASNGVSVPLSNIDVFERYFAADVVGQNWMPLLLPVTDPKAVVFDLEQITAGKLELSRLKLSLGDFPFYLLTFDAKTDLLLRAEYTSSLDNVLRPTTMVFSGHKAVEGLMLPHQFECRHNGSVVEKLTVEKWEFPATISDQEFSPPKKK</sequence>
<keyword evidence="3" id="KW-1185">Reference proteome</keyword>